<dbReference type="Gene3D" id="3.40.630.30">
    <property type="match status" value="1"/>
</dbReference>
<evidence type="ECO:0000313" key="3">
    <source>
        <dbReference type="Proteomes" id="UP001469365"/>
    </source>
</evidence>
<protein>
    <submittedName>
        <fullName evidence="2">GNAT family N-acetyltransferase</fullName>
    </submittedName>
</protein>
<dbReference type="PROSITE" id="PS51186">
    <property type="entry name" value="GNAT"/>
    <property type="match status" value="1"/>
</dbReference>
<comment type="caution">
    <text evidence="2">The sequence shown here is derived from an EMBL/GenBank/DDBJ whole genome shotgun (WGS) entry which is preliminary data.</text>
</comment>
<dbReference type="EMBL" id="JBBPCC010000010">
    <property type="protein sequence ID" value="MEK8129598.1"/>
    <property type="molecule type" value="Genomic_DNA"/>
</dbReference>
<evidence type="ECO:0000313" key="2">
    <source>
        <dbReference type="EMBL" id="MEK8129598.1"/>
    </source>
</evidence>
<dbReference type="InterPro" id="IPR016181">
    <property type="entry name" value="Acyl_CoA_acyltransferase"/>
</dbReference>
<dbReference type="SUPFAM" id="SSF55729">
    <property type="entry name" value="Acyl-CoA N-acyltransferases (Nat)"/>
    <property type="match status" value="1"/>
</dbReference>
<evidence type="ECO:0000259" key="1">
    <source>
        <dbReference type="PROSITE" id="PS51186"/>
    </source>
</evidence>
<dbReference type="InterPro" id="IPR000182">
    <property type="entry name" value="GNAT_dom"/>
</dbReference>
<sequence>MTQVAKWEREISVISFGEEAITDLDFHLHKLEKAMIRERSGMLVLDMNGFAAGWMWMEIRVNSVIQETYMRFKSFYVSKPFRGTASVDKLFEAGMSYAKQQEAQRIVGHVHFDNQPMRALYQRHGFMPTHLTMEYSDHGAVGENKRDELFDGKP</sequence>
<gene>
    <name evidence="2" type="ORF">WMW72_16955</name>
</gene>
<name>A0ABU9DPC2_9BACL</name>
<reference evidence="2 3" key="1">
    <citation type="submission" date="2024-04" db="EMBL/GenBank/DDBJ databases">
        <title>draft genome sequnece of Paenibacillus filicis.</title>
        <authorList>
            <person name="Kim D.-U."/>
        </authorList>
    </citation>
    <scope>NUCLEOTIDE SEQUENCE [LARGE SCALE GENOMIC DNA]</scope>
    <source>
        <strain evidence="2 3">KACC14197</strain>
    </source>
</reference>
<keyword evidence="3" id="KW-1185">Reference proteome</keyword>
<proteinExistence type="predicted"/>
<accession>A0ABU9DPC2</accession>
<dbReference type="Proteomes" id="UP001469365">
    <property type="component" value="Unassembled WGS sequence"/>
</dbReference>
<dbReference type="Pfam" id="PF00583">
    <property type="entry name" value="Acetyltransf_1"/>
    <property type="match status" value="1"/>
</dbReference>
<organism evidence="2 3">
    <name type="scientific">Paenibacillus filicis</name>
    <dbReference type="NCBI Taxonomy" id="669464"/>
    <lineage>
        <taxon>Bacteria</taxon>
        <taxon>Bacillati</taxon>
        <taxon>Bacillota</taxon>
        <taxon>Bacilli</taxon>
        <taxon>Bacillales</taxon>
        <taxon>Paenibacillaceae</taxon>
        <taxon>Paenibacillus</taxon>
    </lineage>
</organism>
<feature type="domain" description="N-acetyltransferase" evidence="1">
    <location>
        <begin position="1"/>
        <end position="148"/>
    </location>
</feature>